<evidence type="ECO:0000313" key="4">
    <source>
        <dbReference type="EMBL" id="SBS32859.1"/>
    </source>
</evidence>
<dbReference type="AlphaFoldDB" id="A0A1A8THV4"/>
<feature type="compositionally biased region" description="Basic and acidic residues" evidence="1">
    <location>
        <begin position="80"/>
        <end position="91"/>
    </location>
</feature>
<keyword evidence="2" id="KW-0732">Signal</keyword>
<proteinExistence type="predicted"/>
<feature type="signal peptide" evidence="2">
    <location>
        <begin position="1"/>
        <end position="19"/>
    </location>
</feature>
<evidence type="ECO:0000313" key="5">
    <source>
        <dbReference type="Proteomes" id="UP000092627"/>
    </source>
</evidence>
<evidence type="ECO:0000259" key="3">
    <source>
        <dbReference type="Pfam" id="PF20891"/>
    </source>
</evidence>
<feature type="region of interest" description="Disordered" evidence="1">
    <location>
        <begin position="55"/>
        <end position="91"/>
    </location>
</feature>
<dbReference type="RefSeq" id="WP_067210455.1">
    <property type="nucleotide sequence ID" value="NZ_FLOC01000013.1"/>
</dbReference>
<dbReference type="STRING" id="295068.MAQ5080_02381"/>
<evidence type="ECO:0000256" key="2">
    <source>
        <dbReference type="SAM" id="SignalP"/>
    </source>
</evidence>
<accession>A0A1A8THV4</accession>
<dbReference type="EMBL" id="FLOC01000013">
    <property type="protein sequence ID" value="SBS32859.1"/>
    <property type="molecule type" value="Genomic_DNA"/>
</dbReference>
<dbReference type="Proteomes" id="UP000092627">
    <property type="component" value="Unassembled WGS sequence"/>
</dbReference>
<feature type="compositionally biased region" description="Basic and acidic residues" evidence="1">
    <location>
        <begin position="478"/>
        <end position="489"/>
    </location>
</feature>
<dbReference type="OrthoDB" id="8666936at2"/>
<evidence type="ECO:0000256" key="1">
    <source>
        <dbReference type="SAM" id="MobiDB-lite"/>
    </source>
</evidence>
<keyword evidence="5" id="KW-1185">Reference proteome</keyword>
<feature type="domain" description="DUF6844" evidence="3">
    <location>
        <begin position="192"/>
        <end position="287"/>
    </location>
</feature>
<protein>
    <recommendedName>
        <fullName evidence="3">DUF6844 domain-containing protein</fullName>
    </recommendedName>
</protein>
<feature type="chain" id="PRO_5008379037" description="DUF6844 domain-containing protein" evidence="2">
    <location>
        <begin position="20"/>
        <end position="506"/>
    </location>
</feature>
<feature type="compositionally biased region" description="Polar residues" evidence="1">
    <location>
        <begin position="491"/>
        <end position="500"/>
    </location>
</feature>
<gene>
    <name evidence="4" type="ORF">MAQ5080_02381</name>
</gene>
<organism evidence="4 5">
    <name type="scientific">Marinomonas aquimarina</name>
    <dbReference type="NCBI Taxonomy" id="295068"/>
    <lineage>
        <taxon>Bacteria</taxon>
        <taxon>Pseudomonadati</taxon>
        <taxon>Pseudomonadota</taxon>
        <taxon>Gammaproteobacteria</taxon>
        <taxon>Oceanospirillales</taxon>
        <taxon>Oceanospirillaceae</taxon>
        <taxon>Marinomonas</taxon>
    </lineage>
</organism>
<dbReference type="InterPro" id="IPR049286">
    <property type="entry name" value="DUF6844"/>
</dbReference>
<feature type="compositionally biased region" description="Acidic residues" evidence="1">
    <location>
        <begin position="55"/>
        <end position="74"/>
    </location>
</feature>
<name>A0A1A8THV4_9GAMM</name>
<feature type="region of interest" description="Disordered" evidence="1">
    <location>
        <begin position="471"/>
        <end position="506"/>
    </location>
</feature>
<sequence length="506" mass="55755">MKYTAIALAVALAAFNANANDESSDLDSMDSLDSSIELADESFDEDFEYDLDESFEEESFVASDDETMTAEDEQSAFGEQSKDSVSEVKSPRKEIKSLMDQYKIDVETQLNEAGKSHLVSLTTGTAAVGVDKANPDWSRYRANAIRRAVADAKQSHLENLNTSTRNSSITEFFQDEGAPTPTADDFKSESRMGSVYEKAVALMEAKLDSALEEEGIDPETFKSASKQKKQELMRDYFAETTITEAFGDMSGMFVIKTFEMYDNSGKGRIGVVLAKSLKKRDQLKALIESKGQVKPDVAMANPAFSNIQAALSSNKTPYLEYGTSVEYDDKGYPMIISYGQAGVRYTDNDRLMDKKIKAAYKQARSNALANLAQTYNMSGNFVGKVSEERSDVQEVVHTLANSTSVSTMDPGSVETLRTVIDQAAKMTSSIQNLNGLRTVNKWEMSHPITGHEMVGVAVVWHPIHVRNAEAMQSGKTAKQIEDAQPRKESGILTTQQSKSRFNAADF</sequence>
<reference evidence="4 5" key="1">
    <citation type="submission" date="2016-06" db="EMBL/GenBank/DDBJ databases">
        <authorList>
            <person name="Kjaerup R.B."/>
            <person name="Dalgaard T.S."/>
            <person name="Juul-Madsen H.R."/>
        </authorList>
    </citation>
    <scope>NUCLEOTIDE SEQUENCE [LARGE SCALE GENOMIC DNA]</scope>
    <source>
        <strain evidence="4 5">CECT 5080</strain>
    </source>
</reference>
<dbReference type="Pfam" id="PF20891">
    <property type="entry name" value="DUF6844"/>
    <property type="match status" value="1"/>
</dbReference>